<dbReference type="SMART" id="SM00530">
    <property type="entry name" value="HTH_XRE"/>
    <property type="match status" value="1"/>
</dbReference>
<reference evidence="2 3" key="1">
    <citation type="submission" date="2023-07" db="EMBL/GenBank/DDBJ databases">
        <title>Genomic Encyclopedia of Type Strains, Phase IV (KMG-IV): sequencing the most valuable type-strain genomes for metagenomic binning, comparative biology and taxonomic classification.</title>
        <authorList>
            <person name="Goeker M."/>
        </authorList>
    </citation>
    <scope>NUCLEOTIDE SEQUENCE [LARGE SCALE GENOMIC DNA]</scope>
    <source>
        <strain evidence="2 3">T98</strain>
    </source>
</reference>
<comment type="caution">
    <text evidence="2">The sequence shown here is derived from an EMBL/GenBank/DDBJ whole genome shotgun (WGS) entry which is preliminary data.</text>
</comment>
<dbReference type="Gene3D" id="1.10.260.40">
    <property type="entry name" value="lambda repressor-like DNA-binding domains"/>
    <property type="match status" value="1"/>
</dbReference>
<evidence type="ECO:0000313" key="3">
    <source>
        <dbReference type="Proteomes" id="UP001248709"/>
    </source>
</evidence>
<gene>
    <name evidence="2" type="ORF">J2Z22_000717</name>
</gene>
<sequence>MANEVNAVAIAKVRVWLEANEKSIQWLADQIAVSKALMGHILNGERQFLPKRMVQVANVIGVTTQELLTPDHTEEKEYTLSLRGKADSRIAKRHLNILLHAIENSRQLEKALAKVER</sequence>
<dbReference type="RefSeq" id="WP_025699785.1">
    <property type="nucleotide sequence ID" value="NZ_JAUSUY010000002.1"/>
</dbReference>
<organism evidence="2 3">
    <name type="scientific">Paenibacillus forsythiae</name>
    <dbReference type="NCBI Taxonomy" id="365616"/>
    <lineage>
        <taxon>Bacteria</taxon>
        <taxon>Bacillati</taxon>
        <taxon>Bacillota</taxon>
        <taxon>Bacilli</taxon>
        <taxon>Bacillales</taxon>
        <taxon>Paenibacillaceae</taxon>
        <taxon>Paenibacillus</taxon>
    </lineage>
</organism>
<accession>A0ABU3H304</accession>
<proteinExistence type="predicted"/>
<name>A0ABU3H304_9BACL</name>
<dbReference type="InterPro" id="IPR001387">
    <property type="entry name" value="Cro/C1-type_HTH"/>
</dbReference>
<evidence type="ECO:0000313" key="2">
    <source>
        <dbReference type="EMBL" id="MDT3425204.1"/>
    </source>
</evidence>
<dbReference type="PROSITE" id="PS50943">
    <property type="entry name" value="HTH_CROC1"/>
    <property type="match status" value="1"/>
</dbReference>
<evidence type="ECO:0000259" key="1">
    <source>
        <dbReference type="PROSITE" id="PS50943"/>
    </source>
</evidence>
<keyword evidence="3" id="KW-1185">Reference proteome</keyword>
<dbReference type="InterPro" id="IPR010982">
    <property type="entry name" value="Lambda_DNA-bd_dom_sf"/>
</dbReference>
<protein>
    <submittedName>
        <fullName evidence="2">Plasmid maintenance system antidote protein VapI</fullName>
    </submittedName>
</protein>
<dbReference type="EMBL" id="JAUSUY010000002">
    <property type="protein sequence ID" value="MDT3425204.1"/>
    <property type="molecule type" value="Genomic_DNA"/>
</dbReference>
<feature type="domain" description="HTH cro/C1-type" evidence="1">
    <location>
        <begin position="27"/>
        <end position="67"/>
    </location>
</feature>
<dbReference type="Proteomes" id="UP001248709">
    <property type="component" value="Unassembled WGS sequence"/>
</dbReference>
<dbReference type="SUPFAM" id="SSF47413">
    <property type="entry name" value="lambda repressor-like DNA-binding domains"/>
    <property type="match status" value="1"/>
</dbReference>